<accession>A0A225UGH6</accession>
<dbReference type="EMBL" id="NBNE01018763">
    <property type="protein sequence ID" value="OWY92118.1"/>
    <property type="molecule type" value="Genomic_DNA"/>
</dbReference>
<evidence type="ECO:0000313" key="3">
    <source>
        <dbReference type="Proteomes" id="UP000198211"/>
    </source>
</evidence>
<protein>
    <submittedName>
        <fullName evidence="2">Helitron helicase</fullName>
    </submittedName>
</protein>
<dbReference type="OrthoDB" id="9997116at2759"/>
<dbReference type="Proteomes" id="UP000198211">
    <property type="component" value="Unassembled WGS sequence"/>
</dbReference>
<comment type="caution">
    <text evidence="2">The sequence shown here is derived from an EMBL/GenBank/DDBJ whole genome shotgun (WGS) entry which is preliminary data.</text>
</comment>
<organism evidence="2 3">
    <name type="scientific">Phytophthora megakarya</name>
    <dbReference type="NCBI Taxonomy" id="4795"/>
    <lineage>
        <taxon>Eukaryota</taxon>
        <taxon>Sar</taxon>
        <taxon>Stramenopiles</taxon>
        <taxon>Oomycota</taxon>
        <taxon>Peronosporomycetes</taxon>
        <taxon>Peronosporales</taxon>
        <taxon>Peronosporaceae</taxon>
        <taxon>Phytophthora</taxon>
    </lineage>
</organism>
<reference evidence="3" key="1">
    <citation type="submission" date="2017-03" db="EMBL/GenBank/DDBJ databases">
        <title>Phytopthora megakarya and P. palmivora, two closely related causual agents of cacao black pod achieved similar genome size and gene model numbers by different mechanisms.</title>
        <authorList>
            <person name="Ali S."/>
            <person name="Shao J."/>
            <person name="Larry D.J."/>
            <person name="Kronmiller B."/>
            <person name="Shen D."/>
            <person name="Strem M.D."/>
            <person name="Melnick R.L."/>
            <person name="Guiltinan M.J."/>
            <person name="Tyler B.M."/>
            <person name="Meinhardt L.W."/>
            <person name="Bailey B.A."/>
        </authorList>
    </citation>
    <scope>NUCLEOTIDE SEQUENCE [LARGE SCALE GENOMIC DNA]</scope>
    <source>
        <strain evidence="3">zdho120</strain>
    </source>
</reference>
<evidence type="ECO:0000259" key="1">
    <source>
        <dbReference type="Pfam" id="PF21530"/>
    </source>
</evidence>
<dbReference type="AlphaFoldDB" id="A0A225UGH6"/>
<name>A0A225UGH6_9STRA</name>
<keyword evidence="3" id="KW-1185">Reference proteome</keyword>
<proteinExistence type="predicted"/>
<sequence>MLIRNLNTKEGLCNGIRLRIAQLRPNSMESALMSGAFAGIKNSAFPFELQRKYFRYRFHLR</sequence>
<evidence type="ECO:0000313" key="2">
    <source>
        <dbReference type="EMBL" id="OWY92118.1"/>
    </source>
</evidence>
<keyword evidence="2" id="KW-0547">Nucleotide-binding</keyword>
<dbReference type="GO" id="GO:0004386">
    <property type="term" value="F:helicase activity"/>
    <property type="evidence" value="ECO:0007669"/>
    <property type="project" value="UniProtKB-KW"/>
</dbReference>
<keyword evidence="2" id="KW-0067">ATP-binding</keyword>
<dbReference type="InterPro" id="IPR049163">
    <property type="entry name" value="Pif1-like_2B_dom"/>
</dbReference>
<gene>
    <name evidence="2" type="ORF">PHMEG_00039009</name>
</gene>
<feature type="domain" description="DNA helicase Pif1-like 2B" evidence="1">
    <location>
        <begin position="1"/>
        <end position="23"/>
    </location>
</feature>
<keyword evidence="2" id="KW-0347">Helicase</keyword>
<keyword evidence="2" id="KW-0378">Hydrolase</keyword>
<dbReference type="Pfam" id="PF21530">
    <property type="entry name" value="Pif1_2B_dom"/>
    <property type="match status" value="1"/>
</dbReference>